<dbReference type="SMART" id="SM00558">
    <property type="entry name" value="JmjC"/>
    <property type="match status" value="1"/>
</dbReference>
<organism evidence="11 12">
    <name type="scientific">Lagenidium giganteum</name>
    <dbReference type="NCBI Taxonomy" id="4803"/>
    <lineage>
        <taxon>Eukaryota</taxon>
        <taxon>Sar</taxon>
        <taxon>Stramenopiles</taxon>
        <taxon>Oomycota</taxon>
        <taxon>Peronosporomycetes</taxon>
        <taxon>Pythiales</taxon>
        <taxon>Pythiaceae</taxon>
    </lineage>
</organism>
<comment type="subcellular location">
    <subcellularLocation>
        <location evidence="1">Membrane</location>
        <topology evidence="1">Multi-pass membrane protein</topology>
    </subcellularLocation>
</comment>
<evidence type="ECO:0000256" key="3">
    <source>
        <dbReference type="ARBA" id="ARBA00022723"/>
    </source>
</evidence>
<dbReference type="GO" id="GO:0046872">
    <property type="term" value="F:metal ion binding"/>
    <property type="evidence" value="ECO:0007669"/>
    <property type="project" value="UniProtKB-KW"/>
</dbReference>
<evidence type="ECO:0000256" key="5">
    <source>
        <dbReference type="ARBA" id="ARBA00023004"/>
    </source>
</evidence>
<evidence type="ECO:0000256" key="8">
    <source>
        <dbReference type="SAM" id="Phobius"/>
    </source>
</evidence>
<feature type="transmembrane region" description="Helical" evidence="8">
    <location>
        <begin position="351"/>
        <end position="374"/>
    </location>
</feature>
<dbReference type="Gene3D" id="1.20.1740.10">
    <property type="entry name" value="Amino acid/polyamine transporter I"/>
    <property type="match status" value="1"/>
</dbReference>
<feature type="domain" description="JmjC" evidence="10">
    <location>
        <begin position="789"/>
        <end position="955"/>
    </location>
</feature>
<reference evidence="11" key="1">
    <citation type="submission" date="2022-11" db="EMBL/GenBank/DDBJ databases">
        <authorList>
            <person name="Morgan W.R."/>
            <person name="Tartar A."/>
        </authorList>
    </citation>
    <scope>NUCLEOTIDE SEQUENCE</scope>
    <source>
        <strain evidence="11">ARSEF 373</strain>
    </source>
</reference>
<evidence type="ECO:0000259" key="9">
    <source>
        <dbReference type="PROSITE" id="PS51183"/>
    </source>
</evidence>
<dbReference type="Gene3D" id="2.60.120.650">
    <property type="entry name" value="Cupin"/>
    <property type="match status" value="1"/>
</dbReference>
<name>A0AAV2YY03_9STRA</name>
<dbReference type="Pfam" id="PF02375">
    <property type="entry name" value="JmjN"/>
    <property type="match status" value="1"/>
</dbReference>
<dbReference type="PROSITE" id="PS51183">
    <property type="entry name" value="JMJN"/>
    <property type="match status" value="1"/>
</dbReference>
<sequence length="1161" mass="129527">MTDDSHRYARAPHLWALGVGAVISGDFFGWQSALIAGFDGLLIILAVVTVLYVLLSFSIAELSTTLPTGGGPYVFALHGIGKNAAFFAGLAEALKVVTTCAVVVVGIGSYLNQLLNLGEAYGPIWWVLFYVLFVTLNVLGIELSFRIQLVSTLVSVVLLLVFYVGAATKINYHEWVVEKDWKYPGGLDGVIKGFSFSLWFYLGIEELPLAVEETIEPSKNMPIGLISSIFTLVVLSFCTVIFNSAIAPGAEAISQSVSPLLDGYKTVFGDNKVTAGFTWLLIMGLISSFHSFIFCMGRLLFAIARDGYLPRVLTKLHPTRDTPYVALITGSGLGLALALVLHFAIGDARLGSVMINLALIGALVSYAFQLTAFIRLRIKEPDRERPYRSPFGVPGAIVCLLLCAFVMVTIIYNGVTSTDFVASVVAGALFFVAGSIYYFMAIRPHLSDDAAAQLKQHRENLLSDASRKSHKSLAYHSLNFRLACHSEFKWVNQTSTSAGSMENARMPRMAMAGARQDGATKVGHVPLSTPESSGMASPASSDSPGVRRSTRTPRKRTATSISHGDVGLPRREEKLLRMALAKSVMETKLEDTTASPAALEFHPTVEDFADPIAYITRIQPLAERTGICKIVPPRGWNPPFAVNFDNPNIRFETRRQKIHQLQEGVAYDDGRVHTFRSYQAQADAFRDEWLTSQGFDPRTITSDEIEKLYWRIVQTGAPHVELQQFYRLSMRTIWTSLKSEVVLNGQLGDQTITVRLLCQLDFVVQGIRLLICFAVAGGRERVDFRDPEYYRQTAWNLNNLPEAYGSLLRHMHATMKGINVPWLYCGMLFATFCWHTEDNHMYSVNYQHYGASKRWYGIPSSHAKGFEKVLKKRVPERFHESPDLLFHLTTMISPSALQAEGVAVYSLVQQPGDIVLTFPCAYHGGFSEGFNCNEASNFLLPSWIPFGRESVERYREVGRNSIFSHDHVIYHFGSAQTLQEFTIDECQMLLKELRLMFHEERHFRKEFESAGLVRFVRLNADVSLDAQSMEVDDVRQCFLCKHNVFFSAVMCACKPRQLACPRHCKALCKCPLSDKTYVEWVGSDELRYAIRRVQDIIQQRKLAALAPPTLAEPEPDLPSPTDAVFKAYTRVSARKRAPSTPRVKCMQQQQGKPAAMVIDLT</sequence>
<feature type="transmembrane region" description="Helical" evidence="8">
    <location>
        <begin position="324"/>
        <end position="345"/>
    </location>
</feature>
<evidence type="ECO:0000256" key="6">
    <source>
        <dbReference type="ARBA" id="ARBA00023136"/>
    </source>
</evidence>
<dbReference type="SUPFAM" id="SSF51197">
    <property type="entry name" value="Clavaminate synthase-like"/>
    <property type="match status" value="1"/>
</dbReference>
<dbReference type="Pfam" id="PF02373">
    <property type="entry name" value="JmjC"/>
    <property type="match status" value="1"/>
</dbReference>
<dbReference type="PROSITE" id="PS51184">
    <property type="entry name" value="JMJC"/>
    <property type="match status" value="1"/>
</dbReference>
<evidence type="ECO:0000313" key="12">
    <source>
        <dbReference type="Proteomes" id="UP001146120"/>
    </source>
</evidence>
<dbReference type="GO" id="GO:0010468">
    <property type="term" value="P:regulation of gene expression"/>
    <property type="evidence" value="ECO:0007669"/>
    <property type="project" value="TreeGrafter"/>
</dbReference>
<evidence type="ECO:0000256" key="7">
    <source>
        <dbReference type="SAM" id="MobiDB-lite"/>
    </source>
</evidence>
<evidence type="ECO:0000256" key="2">
    <source>
        <dbReference type="ARBA" id="ARBA00022692"/>
    </source>
</evidence>
<feature type="domain" description="JmjN" evidence="9">
    <location>
        <begin position="598"/>
        <end position="639"/>
    </location>
</feature>
<dbReference type="InterPro" id="IPR003349">
    <property type="entry name" value="JmjN"/>
</dbReference>
<feature type="transmembrane region" description="Helical" evidence="8">
    <location>
        <begin position="150"/>
        <end position="170"/>
    </location>
</feature>
<dbReference type="Pfam" id="PF21323">
    <property type="entry name" value="KDM5_C-hel"/>
    <property type="match status" value="1"/>
</dbReference>
<dbReference type="InterPro" id="IPR003347">
    <property type="entry name" value="JmjC_dom"/>
</dbReference>
<evidence type="ECO:0000313" key="11">
    <source>
        <dbReference type="EMBL" id="DAZ99952.1"/>
    </source>
</evidence>
<feature type="transmembrane region" description="Helical" evidence="8">
    <location>
        <begin position="123"/>
        <end position="143"/>
    </location>
</feature>
<dbReference type="InterPro" id="IPR002293">
    <property type="entry name" value="AA/rel_permease1"/>
</dbReference>
<feature type="transmembrane region" description="Helical" evidence="8">
    <location>
        <begin position="12"/>
        <end position="30"/>
    </location>
</feature>
<keyword evidence="6 8" id="KW-0472">Membrane</keyword>
<feature type="transmembrane region" description="Helical" evidence="8">
    <location>
        <begin position="223"/>
        <end position="246"/>
    </location>
</feature>
<evidence type="ECO:0000256" key="1">
    <source>
        <dbReference type="ARBA" id="ARBA00004141"/>
    </source>
</evidence>
<dbReference type="GO" id="GO:0141052">
    <property type="term" value="F:histone H3 demethylase activity"/>
    <property type="evidence" value="ECO:0007669"/>
    <property type="project" value="UniProtKB-ARBA"/>
</dbReference>
<gene>
    <name evidence="11" type="ORF">N0F65_008759</name>
</gene>
<dbReference type="PANTHER" id="PTHR10694:SF33">
    <property type="entry name" value="LYSINE-SPECIFIC DEMETHYLASE 5"/>
    <property type="match status" value="1"/>
</dbReference>
<dbReference type="GO" id="GO:0000785">
    <property type="term" value="C:chromatin"/>
    <property type="evidence" value="ECO:0007669"/>
    <property type="project" value="TreeGrafter"/>
</dbReference>
<accession>A0AAV2YY03</accession>
<keyword evidence="2 8" id="KW-0812">Transmembrane</keyword>
<keyword evidence="3" id="KW-0479">Metal-binding</keyword>
<feature type="compositionally biased region" description="Basic residues" evidence="7">
    <location>
        <begin position="548"/>
        <end position="557"/>
    </location>
</feature>
<reference evidence="11" key="2">
    <citation type="journal article" date="2023" name="Microbiol Resour">
        <title>Decontamination and Annotation of the Draft Genome Sequence of the Oomycete Lagenidium giganteum ARSEF 373.</title>
        <authorList>
            <person name="Morgan W.R."/>
            <person name="Tartar A."/>
        </authorList>
    </citation>
    <scope>NUCLEOTIDE SEQUENCE</scope>
    <source>
        <strain evidence="11">ARSEF 373</strain>
    </source>
</reference>
<dbReference type="InterPro" id="IPR048615">
    <property type="entry name" value="KDM5_C-hel"/>
</dbReference>
<feature type="transmembrane region" description="Helical" evidence="8">
    <location>
        <begin position="84"/>
        <end position="111"/>
    </location>
</feature>
<feature type="transmembrane region" description="Helical" evidence="8">
    <location>
        <begin position="395"/>
        <end position="414"/>
    </location>
</feature>
<dbReference type="GO" id="GO:0016020">
    <property type="term" value="C:membrane"/>
    <property type="evidence" value="ECO:0007669"/>
    <property type="project" value="UniProtKB-SubCell"/>
</dbReference>
<dbReference type="InterPro" id="IPR004198">
    <property type="entry name" value="Znf_C5HC2"/>
</dbReference>
<evidence type="ECO:0000256" key="4">
    <source>
        <dbReference type="ARBA" id="ARBA00022989"/>
    </source>
</evidence>
<dbReference type="AlphaFoldDB" id="A0AAV2YY03"/>
<feature type="transmembrane region" description="Helical" evidence="8">
    <location>
        <begin position="277"/>
        <end position="303"/>
    </location>
</feature>
<protein>
    <submittedName>
        <fullName evidence="11">Uncharacterized protein</fullName>
    </submittedName>
</protein>
<dbReference type="Pfam" id="PF13520">
    <property type="entry name" value="AA_permease_2"/>
    <property type="match status" value="1"/>
</dbReference>
<feature type="transmembrane region" description="Helical" evidence="8">
    <location>
        <begin position="420"/>
        <end position="440"/>
    </location>
</feature>
<dbReference type="PANTHER" id="PTHR10694">
    <property type="entry name" value="LYSINE-SPECIFIC DEMETHYLASE"/>
    <property type="match status" value="1"/>
</dbReference>
<proteinExistence type="predicted"/>
<keyword evidence="12" id="KW-1185">Reference proteome</keyword>
<feature type="compositionally biased region" description="Low complexity" evidence="7">
    <location>
        <begin position="532"/>
        <end position="544"/>
    </location>
</feature>
<dbReference type="EMBL" id="DAKRPA010000073">
    <property type="protein sequence ID" value="DAZ99952.1"/>
    <property type="molecule type" value="Genomic_DNA"/>
</dbReference>
<comment type="caution">
    <text evidence="11">The sequence shown here is derived from an EMBL/GenBank/DDBJ whole genome shotgun (WGS) entry which is preliminary data.</text>
</comment>
<dbReference type="SMART" id="SM00545">
    <property type="entry name" value="JmjN"/>
    <property type="match status" value="1"/>
</dbReference>
<feature type="transmembrane region" description="Helical" evidence="8">
    <location>
        <begin position="42"/>
        <end position="63"/>
    </location>
</feature>
<dbReference type="Pfam" id="PF02928">
    <property type="entry name" value="zf-C5HC2"/>
    <property type="match status" value="1"/>
</dbReference>
<dbReference type="Proteomes" id="UP001146120">
    <property type="component" value="Unassembled WGS sequence"/>
</dbReference>
<keyword evidence="4 8" id="KW-1133">Transmembrane helix</keyword>
<dbReference type="GO" id="GO:0022857">
    <property type="term" value="F:transmembrane transporter activity"/>
    <property type="evidence" value="ECO:0007669"/>
    <property type="project" value="InterPro"/>
</dbReference>
<dbReference type="GO" id="GO:0005634">
    <property type="term" value="C:nucleus"/>
    <property type="evidence" value="ECO:0007669"/>
    <property type="project" value="TreeGrafter"/>
</dbReference>
<feature type="region of interest" description="Disordered" evidence="7">
    <location>
        <begin position="513"/>
        <end position="568"/>
    </location>
</feature>
<keyword evidence="5" id="KW-0408">Iron</keyword>
<evidence type="ECO:0000259" key="10">
    <source>
        <dbReference type="PROSITE" id="PS51184"/>
    </source>
</evidence>